<dbReference type="Proteomes" id="UP000251002">
    <property type="component" value="Unassembled WGS sequence"/>
</dbReference>
<feature type="domain" description="DUF1541" evidence="3">
    <location>
        <begin position="75"/>
        <end position="126"/>
    </location>
</feature>
<accession>A0A365KWR9</accession>
<dbReference type="RefSeq" id="WP_112223358.1">
    <property type="nucleotide sequence ID" value="NZ_CP047673.1"/>
</dbReference>
<evidence type="ECO:0000256" key="2">
    <source>
        <dbReference type="SAM" id="SignalP"/>
    </source>
</evidence>
<dbReference type="PROSITE" id="PS51257">
    <property type="entry name" value="PROKAR_LIPOPROTEIN"/>
    <property type="match status" value="1"/>
</dbReference>
<gene>
    <name evidence="4" type="ORF">DP120_09105</name>
</gene>
<evidence type="ECO:0000313" key="5">
    <source>
        <dbReference type="Proteomes" id="UP000251002"/>
    </source>
</evidence>
<comment type="caution">
    <text evidence="4">The sequence shown here is derived from an EMBL/GenBank/DDBJ whole genome shotgun (WGS) entry which is preliminary data.</text>
</comment>
<dbReference type="AlphaFoldDB" id="A0A365KWR9"/>
<feature type="region of interest" description="Disordered" evidence="1">
    <location>
        <begin position="28"/>
        <end position="78"/>
    </location>
</feature>
<feature type="chain" id="PRO_5039100051" description="DUF1541 domain-containing protein" evidence="2">
    <location>
        <begin position="21"/>
        <end position="195"/>
    </location>
</feature>
<dbReference type="Gene3D" id="2.30.30.1210">
    <property type="entry name" value="Domain of unknown function DUF1541"/>
    <property type="match status" value="1"/>
</dbReference>
<dbReference type="EMBL" id="QLZR01000003">
    <property type="protein sequence ID" value="RAZ77631.1"/>
    <property type="molecule type" value="Genomic_DNA"/>
</dbReference>
<proteinExistence type="predicted"/>
<dbReference type="Pfam" id="PF07563">
    <property type="entry name" value="DUF1541"/>
    <property type="match status" value="2"/>
</dbReference>
<evidence type="ECO:0000313" key="4">
    <source>
        <dbReference type="EMBL" id="RAZ77631.1"/>
    </source>
</evidence>
<keyword evidence="2" id="KW-0732">Signal</keyword>
<reference evidence="4 5" key="1">
    <citation type="submission" date="2018-06" db="EMBL/GenBank/DDBJ databases">
        <title>The draft genome sequences of strains SCU63 and S1.</title>
        <authorList>
            <person name="Gan L."/>
        </authorList>
    </citation>
    <scope>NUCLEOTIDE SEQUENCE [LARGE SCALE GENOMIC DNA]</scope>
    <source>
        <strain evidence="4 5">SCU63</strain>
    </source>
</reference>
<feature type="domain" description="DUF1541" evidence="3">
    <location>
        <begin position="139"/>
        <end position="189"/>
    </location>
</feature>
<protein>
    <recommendedName>
        <fullName evidence="3">DUF1541 domain-containing protein</fullName>
    </recommendedName>
</protein>
<organism evidence="4 5">
    <name type="scientific">Planococcus halotolerans</name>
    <dbReference type="NCBI Taxonomy" id="2233542"/>
    <lineage>
        <taxon>Bacteria</taxon>
        <taxon>Bacillati</taxon>
        <taxon>Bacillota</taxon>
        <taxon>Bacilli</taxon>
        <taxon>Bacillales</taxon>
        <taxon>Caryophanaceae</taxon>
        <taxon>Planococcus</taxon>
    </lineage>
</organism>
<name>A0A365KWR9_9BACL</name>
<evidence type="ECO:0000256" key="1">
    <source>
        <dbReference type="SAM" id="MobiDB-lite"/>
    </source>
</evidence>
<evidence type="ECO:0000259" key="3">
    <source>
        <dbReference type="Pfam" id="PF07563"/>
    </source>
</evidence>
<keyword evidence="5" id="KW-1185">Reference proteome</keyword>
<dbReference type="InterPro" id="IPR011438">
    <property type="entry name" value="DUF1541"/>
</dbReference>
<feature type="compositionally biased region" description="Basic and acidic residues" evidence="1">
    <location>
        <begin position="33"/>
        <end position="54"/>
    </location>
</feature>
<feature type="signal peptide" evidence="2">
    <location>
        <begin position="1"/>
        <end position="20"/>
    </location>
</feature>
<sequence length="195" mass="20758">MAYHKLFASAASLALAFGLAACGNTDVTVDPETQDKPVETSESPEQHGDHEGMDHSGSGEIPAGLMEAESPTYEPGSNVIVNADHMDGMEGAEATISGAYDTTVYAVTYTPTDGGDVIENHKWVIHEELKDPGSAPLEPGDTVTLNTDHMSGMQDAEAEIVSAEDTIVYMVDYESADGEKITNHKWVTEEELSAP</sequence>